<reference evidence="9" key="2">
    <citation type="submission" date="2022-03" db="EMBL/GenBank/DDBJ databases">
        <title>Draft title - Genomic analysis of global carrot germplasm unveils the trajectory of domestication and the origin of high carotenoid orange carrot.</title>
        <authorList>
            <person name="Iorizzo M."/>
            <person name="Ellison S."/>
            <person name="Senalik D."/>
            <person name="Macko-Podgorni A."/>
            <person name="Grzebelus D."/>
            <person name="Bostan H."/>
            <person name="Rolling W."/>
            <person name="Curaba J."/>
            <person name="Simon P."/>
        </authorList>
    </citation>
    <scope>NUCLEOTIDE SEQUENCE</scope>
    <source>
        <tissue evidence="9">Leaf</tissue>
    </source>
</reference>
<dbReference type="EMBL" id="CP093346">
    <property type="protein sequence ID" value="WOG96876.1"/>
    <property type="molecule type" value="Genomic_DNA"/>
</dbReference>
<dbReference type="OMA" id="WIKDEEN"/>
<evidence type="ECO:0000256" key="5">
    <source>
        <dbReference type="ARBA" id="ARBA00022989"/>
    </source>
</evidence>
<evidence type="ECO:0000313" key="10">
    <source>
        <dbReference type="Proteomes" id="UP000077755"/>
    </source>
</evidence>
<dbReference type="AlphaFoldDB" id="A0A165X9L7"/>
<keyword evidence="3 8" id="KW-0812">Transmembrane</keyword>
<name>A0A165X9L7_DAUCS</name>
<keyword evidence="5 8" id="KW-1133">Transmembrane helix</keyword>
<accession>A0A165X9L7</accession>
<comment type="subcellular location">
    <subcellularLocation>
        <location evidence="1">Membrane</location>
        <topology evidence="1">Single-pass membrane protein</topology>
    </subcellularLocation>
</comment>
<evidence type="ECO:0000256" key="1">
    <source>
        <dbReference type="ARBA" id="ARBA00004167"/>
    </source>
</evidence>
<dbReference type="InterPro" id="IPR025846">
    <property type="entry name" value="TBL_N"/>
</dbReference>
<sequence>MGKHSPHEKRYTLSTLLFLFLFLSLCFYLTKRAFRSQFSLYKDSYYYGLFSPPSGSGNSSDDPLLQSSSAVEIPVSTGISDKNGDGESRENIGSDEAEKRKDSVLDSVSVDNAVNQTWTNGDGFVETVKSCNLYVGSWIKDEENYPIYKPGTCPYVDRAYDCQTNGRKDVEYMKWRWKPDGCNIPRFNATDFLVRLRGKRLMLVGDSMNRNQFESLLCLLREGLSNKSSMYEINGRRITKGKGYFVFRFEEHNCSVEFVRSHFLVKEGIRIHARKYSNPILLIDRIDKSSKRWKQADILVFNTGHWWTHGKTAGGRNYFKEGDHLYPQFDAVEAYKRALRTWAKWIDENMDPSKLVFYRGFSSPHYRGGDWDSGGTCKRETDLVRTGAILDSYPLKMKIVEDVIREMQFPVVLLNVTKLTNFRKDGHPSVYGRGKVSSRIQDCSHWCLPGVPDAWNELIYVTMLLRTS</sequence>
<keyword evidence="10" id="KW-1185">Reference proteome</keyword>
<dbReference type="Proteomes" id="UP000077755">
    <property type="component" value="Chromosome 4"/>
</dbReference>
<keyword evidence="4" id="KW-0735">Signal-anchor</keyword>
<dbReference type="InterPro" id="IPR026057">
    <property type="entry name" value="TBL_C"/>
</dbReference>
<evidence type="ECO:0000256" key="6">
    <source>
        <dbReference type="ARBA" id="ARBA00023136"/>
    </source>
</evidence>
<dbReference type="GO" id="GO:0016413">
    <property type="term" value="F:O-acetyltransferase activity"/>
    <property type="evidence" value="ECO:0007669"/>
    <property type="project" value="InterPro"/>
</dbReference>
<dbReference type="GO" id="GO:0005794">
    <property type="term" value="C:Golgi apparatus"/>
    <property type="evidence" value="ECO:0007669"/>
    <property type="project" value="TreeGrafter"/>
</dbReference>
<proteinExistence type="inferred from homology"/>
<dbReference type="InterPro" id="IPR029962">
    <property type="entry name" value="TBL"/>
</dbReference>
<gene>
    <name evidence="9" type="ORF">DCAR_0416214</name>
</gene>
<dbReference type="GO" id="GO:0016020">
    <property type="term" value="C:membrane"/>
    <property type="evidence" value="ECO:0007669"/>
    <property type="project" value="UniProtKB-SubCell"/>
</dbReference>
<comment type="similarity">
    <text evidence="2">Belongs to the PC-esterase family. TBL subfamily.</text>
</comment>
<reference evidence="9" key="1">
    <citation type="journal article" date="2016" name="Nat. Genet.">
        <title>A high-quality carrot genome assembly provides new insights into carotenoid accumulation and asterid genome evolution.</title>
        <authorList>
            <person name="Iorizzo M."/>
            <person name="Ellison S."/>
            <person name="Senalik D."/>
            <person name="Zeng P."/>
            <person name="Satapoomin P."/>
            <person name="Huang J."/>
            <person name="Bowman M."/>
            <person name="Iovene M."/>
            <person name="Sanseverino W."/>
            <person name="Cavagnaro P."/>
            <person name="Yildiz M."/>
            <person name="Macko-Podgorni A."/>
            <person name="Moranska E."/>
            <person name="Grzebelus E."/>
            <person name="Grzebelus D."/>
            <person name="Ashrafi H."/>
            <person name="Zheng Z."/>
            <person name="Cheng S."/>
            <person name="Spooner D."/>
            <person name="Van Deynze A."/>
            <person name="Simon P."/>
        </authorList>
    </citation>
    <scope>NUCLEOTIDE SEQUENCE</scope>
    <source>
        <tissue evidence="9">Leaf</tissue>
    </source>
</reference>
<dbReference type="PANTHER" id="PTHR32285:SF8">
    <property type="entry name" value="PROTEIN TRICHOME BIREFRINGENCE-LIKE 5"/>
    <property type="match status" value="1"/>
</dbReference>
<feature type="transmembrane region" description="Helical" evidence="8">
    <location>
        <begin position="12"/>
        <end position="30"/>
    </location>
</feature>
<keyword evidence="6 8" id="KW-0472">Membrane</keyword>
<dbReference type="Pfam" id="PF14416">
    <property type="entry name" value="PMR5N"/>
    <property type="match status" value="1"/>
</dbReference>
<evidence type="ECO:0000256" key="7">
    <source>
        <dbReference type="SAM" id="MobiDB-lite"/>
    </source>
</evidence>
<organism evidence="9 10">
    <name type="scientific">Daucus carota subsp. sativus</name>
    <name type="common">Carrot</name>
    <dbReference type="NCBI Taxonomy" id="79200"/>
    <lineage>
        <taxon>Eukaryota</taxon>
        <taxon>Viridiplantae</taxon>
        <taxon>Streptophyta</taxon>
        <taxon>Embryophyta</taxon>
        <taxon>Tracheophyta</taxon>
        <taxon>Spermatophyta</taxon>
        <taxon>Magnoliopsida</taxon>
        <taxon>eudicotyledons</taxon>
        <taxon>Gunneridae</taxon>
        <taxon>Pentapetalae</taxon>
        <taxon>asterids</taxon>
        <taxon>campanulids</taxon>
        <taxon>Apiales</taxon>
        <taxon>Apiaceae</taxon>
        <taxon>Apioideae</taxon>
        <taxon>Scandiceae</taxon>
        <taxon>Daucinae</taxon>
        <taxon>Daucus</taxon>
        <taxon>Daucus sect. Daucus</taxon>
    </lineage>
</organism>
<protein>
    <submittedName>
        <fullName evidence="9">Uncharacterized protein</fullName>
    </submittedName>
</protein>
<evidence type="ECO:0000313" key="9">
    <source>
        <dbReference type="EMBL" id="WOG96876.1"/>
    </source>
</evidence>
<evidence type="ECO:0000256" key="2">
    <source>
        <dbReference type="ARBA" id="ARBA00007727"/>
    </source>
</evidence>
<feature type="compositionally biased region" description="Basic and acidic residues" evidence="7">
    <location>
        <begin position="82"/>
        <end position="103"/>
    </location>
</feature>
<dbReference type="Pfam" id="PF13839">
    <property type="entry name" value="PC-Esterase"/>
    <property type="match status" value="1"/>
</dbReference>
<evidence type="ECO:0000256" key="3">
    <source>
        <dbReference type="ARBA" id="ARBA00022692"/>
    </source>
</evidence>
<evidence type="ECO:0000256" key="4">
    <source>
        <dbReference type="ARBA" id="ARBA00022968"/>
    </source>
</evidence>
<dbReference type="PANTHER" id="PTHR32285">
    <property type="entry name" value="PROTEIN TRICHOME BIREFRINGENCE-LIKE 9-RELATED"/>
    <property type="match status" value="1"/>
</dbReference>
<feature type="region of interest" description="Disordered" evidence="7">
    <location>
        <begin position="76"/>
        <end position="103"/>
    </location>
</feature>
<dbReference type="Gramene" id="KZM97953">
    <property type="protein sequence ID" value="KZM97953"/>
    <property type="gene ID" value="DCAR_014685"/>
</dbReference>
<evidence type="ECO:0000256" key="8">
    <source>
        <dbReference type="SAM" id="Phobius"/>
    </source>
</evidence>